<dbReference type="PANTHER" id="PTHR46608:SF3">
    <property type="entry name" value="T-CELL IMMUNOGLOBULIN AND MUCIN DOMAIN-CONTAINING PROTEIN 4"/>
    <property type="match status" value="1"/>
</dbReference>
<keyword evidence="13" id="KW-1185">Reference proteome</keyword>
<evidence type="ECO:0000256" key="10">
    <source>
        <dbReference type="SAM" id="SignalP"/>
    </source>
</evidence>
<reference evidence="12" key="1">
    <citation type="submission" date="2025-08" db="UniProtKB">
        <authorList>
            <consortium name="Ensembl"/>
        </authorList>
    </citation>
    <scope>IDENTIFICATION</scope>
</reference>
<dbReference type="PROSITE" id="PS50835">
    <property type="entry name" value="IG_LIKE"/>
    <property type="match status" value="1"/>
</dbReference>
<feature type="chain" id="PRO_5034799894" description="Ig-like domain-containing protein" evidence="10">
    <location>
        <begin position="18"/>
        <end position="140"/>
    </location>
</feature>
<keyword evidence="2" id="KW-0812">Transmembrane</keyword>
<dbReference type="Gene3D" id="2.60.40.10">
    <property type="entry name" value="Immunoglobulins"/>
    <property type="match status" value="1"/>
</dbReference>
<dbReference type="PANTHER" id="PTHR46608">
    <property type="entry name" value="T-CELL IMMUNOGLOBULIN AND MUCIN DOMAIN-CONTAINING PROTEIN 4"/>
    <property type="match status" value="1"/>
</dbReference>
<evidence type="ECO:0000256" key="5">
    <source>
        <dbReference type="ARBA" id="ARBA00023136"/>
    </source>
</evidence>
<keyword evidence="7" id="KW-0325">Glycoprotein</keyword>
<dbReference type="SMART" id="SM00409">
    <property type="entry name" value="IG"/>
    <property type="match status" value="1"/>
</dbReference>
<feature type="domain" description="Ig-like" evidence="11">
    <location>
        <begin position="12"/>
        <end position="122"/>
    </location>
</feature>
<dbReference type="SUPFAM" id="SSF48726">
    <property type="entry name" value="Immunoglobulin"/>
    <property type="match status" value="1"/>
</dbReference>
<dbReference type="FunFam" id="2.60.40.10:FF:000774">
    <property type="entry name" value="Hepatitis A virus cellular receptor 1"/>
    <property type="match status" value="1"/>
</dbReference>
<dbReference type="InterPro" id="IPR007110">
    <property type="entry name" value="Ig-like_dom"/>
</dbReference>
<dbReference type="InterPro" id="IPR013106">
    <property type="entry name" value="Ig_V-set"/>
</dbReference>
<dbReference type="GO" id="GO:0001786">
    <property type="term" value="F:phosphatidylserine binding"/>
    <property type="evidence" value="ECO:0007669"/>
    <property type="project" value="TreeGrafter"/>
</dbReference>
<organism evidence="12 13">
    <name type="scientific">Varanus komodoensis</name>
    <name type="common">Komodo dragon</name>
    <dbReference type="NCBI Taxonomy" id="61221"/>
    <lineage>
        <taxon>Eukaryota</taxon>
        <taxon>Metazoa</taxon>
        <taxon>Chordata</taxon>
        <taxon>Craniata</taxon>
        <taxon>Vertebrata</taxon>
        <taxon>Euteleostomi</taxon>
        <taxon>Lepidosauria</taxon>
        <taxon>Squamata</taxon>
        <taxon>Bifurcata</taxon>
        <taxon>Unidentata</taxon>
        <taxon>Episquamata</taxon>
        <taxon>Toxicofera</taxon>
        <taxon>Anguimorpha</taxon>
        <taxon>Paleoanguimorpha</taxon>
        <taxon>Varanoidea</taxon>
        <taxon>Varanidae</taxon>
        <taxon>Varanus</taxon>
    </lineage>
</organism>
<dbReference type="GO" id="GO:0060097">
    <property type="term" value="P:cytoskeletal rearrangement involved in phagocytosis, engulfment"/>
    <property type="evidence" value="ECO:0007669"/>
    <property type="project" value="TreeGrafter"/>
</dbReference>
<dbReference type="GO" id="GO:0016020">
    <property type="term" value="C:membrane"/>
    <property type="evidence" value="ECO:0007669"/>
    <property type="project" value="UniProtKB-SubCell"/>
</dbReference>
<evidence type="ECO:0000256" key="4">
    <source>
        <dbReference type="ARBA" id="ARBA00022989"/>
    </source>
</evidence>
<feature type="signal peptide" evidence="10">
    <location>
        <begin position="1"/>
        <end position="17"/>
    </location>
</feature>
<evidence type="ECO:0000256" key="6">
    <source>
        <dbReference type="ARBA" id="ARBA00023157"/>
    </source>
</evidence>
<dbReference type="AlphaFoldDB" id="A0A8D2LBF2"/>
<sequence length="140" mass="15767">MFLTISSLLFFPGCTVSQMVIRGVVGQAVTLPCTYDVKNSRELHPVCWGRGSCPNSKCSNEILHTNGRQVTSQSSFRYNLRGTVVRGDVSLTIRNLNERDRGLYCCRIEIPGWFNDLKKTLNLQVDRGEWDLCDASFSLS</sequence>
<dbReference type="Proteomes" id="UP000694545">
    <property type="component" value="Unplaced"/>
</dbReference>
<evidence type="ECO:0000313" key="13">
    <source>
        <dbReference type="Proteomes" id="UP000694545"/>
    </source>
</evidence>
<keyword evidence="3 10" id="KW-0732">Signal</keyword>
<protein>
    <recommendedName>
        <fullName evidence="11">Ig-like domain-containing protein</fullName>
    </recommendedName>
</protein>
<reference evidence="12" key="2">
    <citation type="submission" date="2025-09" db="UniProtKB">
        <authorList>
            <consortium name="Ensembl"/>
        </authorList>
    </citation>
    <scope>IDENTIFICATION</scope>
</reference>
<comment type="subcellular location">
    <subcellularLocation>
        <location evidence="1">Membrane</location>
        <topology evidence="1">Single-pass type I membrane protein</topology>
    </subcellularLocation>
</comment>
<dbReference type="Pfam" id="PF07686">
    <property type="entry name" value="V-set"/>
    <property type="match status" value="1"/>
</dbReference>
<evidence type="ECO:0000313" key="12">
    <source>
        <dbReference type="Ensembl" id="ENSVKKP00000019193.1"/>
    </source>
</evidence>
<evidence type="ECO:0000256" key="8">
    <source>
        <dbReference type="ARBA" id="ARBA00023319"/>
    </source>
</evidence>
<dbReference type="InterPro" id="IPR003599">
    <property type="entry name" value="Ig_sub"/>
</dbReference>
<dbReference type="GO" id="GO:0043277">
    <property type="term" value="P:apoptotic cell clearance"/>
    <property type="evidence" value="ECO:0007669"/>
    <property type="project" value="TreeGrafter"/>
</dbReference>
<dbReference type="InterPro" id="IPR013783">
    <property type="entry name" value="Ig-like_fold"/>
</dbReference>
<evidence type="ECO:0000256" key="3">
    <source>
        <dbReference type="ARBA" id="ARBA00022729"/>
    </source>
</evidence>
<dbReference type="InterPro" id="IPR036179">
    <property type="entry name" value="Ig-like_dom_sf"/>
</dbReference>
<proteinExistence type="inferred from homology"/>
<keyword evidence="4" id="KW-1133">Transmembrane helix</keyword>
<evidence type="ECO:0000256" key="7">
    <source>
        <dbReference type="ARBA" id="ARBA00023180"/>
    </source>
</evidence>
<keyword evidence="6" id="KW-1015">Disulfide bond</keyword>
<accession>A0A8D2LBF2</accession>
<name>A0A8D2LBF2_VARKO</name>
<evidence type="ECO:0000256" key="9">
    <source>
        <dbReference type="ARBA" id="ARBA00038203"/>
    </source>
</evidence>
<keyword evidence="5" id="KW-0472">Membrane</keyword>
<evidence type="ECO:0000256" key="1">
    <source>
        <dbReference type="ARBA" id="ARBA00004479"/>
    </source>
</evidence>
<comment type="similarity">
    <text evidence="9">Belongs to the immunoglobulin superfamily. TIM family.</text>
</comment>
<evidence type="ECO:0000259" key="11">
    <source>
        <dbReference type="PROSITE" id="PS50835"/>
    </source>
</evidence>
<keyword evidence="8" id="KW-0393">Immunoglobulin domain</keyword>
<evidence type="ECO:0000256" key="2">
    <source>
        <dbReference type="ARBA" id="ARBA00022692"/>
    </source>
</evidence>
<dbReference type="Ensembl" id="ENSVKKT00000019667.1">
    <property type="protein sequence ID" value="ENSVKKP00000019193.1"/>
    <property type="gene ID" value="ENSVKKG00000013045.1"/>
</dbReference>
<dbReference type="OMA" id="ILHTNGR"/>